<sequence length="190" mass="21133">MARGLATRDRIRRAALELFVAKGVIGTSVRDIAARAEIAEGGLYRHYASKEDLAWKLFSENYAALARDLQAIIKSEPDFRHRLTAMIARFCRFFDEEPLMFRFLLLTQHQELPKLKAKSQSPVQALRGLIAEAARKDEIACSDVDLATAQILGLVLQPATFMVYGLVPPGMQRIENETVAACLKISGAKT</sequence>
<protein>
    <submittedName>
        <fullName evidence="4">TetR family transcriptional regulator</fullName>
    </submittedName>
</protein>
<dbReference type="PANTHER" id="PTHR30055:SF146">
    <property type="entry name" value="HTH-TYPE TRANSCRIPTIONAL DUAL REGULATOR CECR"/>
    <property type="match status" value="1"/>
</dbReference>
<dbReference type="Gene3D" id="1.10.357.10">
    <property type="entry name" value="Tetracycline Repressor, domain 2"/>
    <property type="match status" value="1"/>
</dbReference>
<accession>A0A4R6WTG2</accession>
<reference evidence="4 5" key="1">
    <citation type="submission" date="2019-03" db="EMBL/GenBank/DDBJ databases">
        <title>Genomic Encyclopedia of Type Strains, Phase III (KMG-III): the genomes of soil and plant-associated and newly described type strains.</title>
        <authorList>
            <person name="Whitman W."/>
        </authorList>
    </citation>
    <scope>NUCLEOTIDE SEQUENCE [LARGE SCALE GENOMIC DNA]</scope>
    <source>
        <strain evidence="4 5">CGMCC 1.7660</strain>
    </source>
</reference>
<feature type="DNA-binding region" description="H-T-H motif" evidence="2">
    <location>
        <begin position="28"/>
        <end position="47"/>
    </location>
</feature>
<dbReference type="PROSITE" id="PS50977">
    <property type="entry name" value="HTH_TETR_2"/>
    <property type="match status" value="1"/>
</dbReference>
<evidence type="ECO:0000256" key="2">
    <source>
        <dbReference type="PROSITE-ProRule" id="PRU00335"/>
    </source>
</evidence>
<evidence type="ECO:0000313" key="5">
    <source>
        <dbReference type="Proteomes" id="UP000295783"/>
    </source>
</evidence>
<evidence type="ECO:0000313" key="4">
    <source>
        <dbReference type="EMBL" id="TDQ83059.1"/>
    </source>
</evidence>
<dbReference type="PRINTS" id="PR00455">
    <property type="entry name" value="HTHTETR"/>
</dbReference>
<dbReference type="Pfam" id="PF00440">
    <property type="entry name" value="TetR_N"/>
    <property type="match status" value="1"/>
</dbReference>
<proteinExistence type="predicted"/>
<gene>
    <name evidence="4" type="ORF">A8950_1341</name>
</gene>
<dbReference type="InterPro" id="IPR009057">
    <property type="entry name" value="Homeodomain-like_sf"/>
</dbReference>
<dbReference type="InterPro" id="IPR001647">
    <property type="entry name" value="HTH_TetR"/>
</dbReference>
<comment type="caution">
    <text evidence="4">The sequence shown here is derived from an EMBL/GenBank/DDBJ whole genome shotgun (WGS) entry which is preliminary data.</text>
</comment>
<dbReference type="AlphaFoldDB" id="A0A4R6WTG2"/>
<keyword evidence="1 2" id="KW-0238">DNA-binding</keyword>
<dbReference type="RefSeq" id="WP_133612849.1">
    <property type="nucleotide sequence ID" value="NZ_SNYW01000007.1"/>
</dbReference>
<dbReference type="OrthoDB" id="9803547at2"/>
<organism evidence="4 5">
    <name type="scientific">Dongia mobilis</name>
    <dbReference type="NCBI Taxonomy" id="578943"/>
    <lineage>
        <taxon>Bacteria</taxon>
        <taxon>Pseudomonadati</taxon>
        <taxon>Pseudomonadota</taxon>
        <taxon>Alphaproteobacteria</taxon>
        <taxon>Rhodospirillales</taxon>
        <taxon>Dongiaceae</taxon>
        <taxon>Dongia</taxon>
    </lineage>
</organism>
<keyword evidence="5" id="KW-1185">Reference proteome</keyword>
<feature type="domain" description="HTH tetR-type" evidence="3">
    <location>
        <begin position="5"/>
        <end position="65"/>
    </location>
</feature>
<dbReference type="EMBL" id="SNYW01000007">
    <property type="protein sequence ID" value="TDQ83059.1"/>
    <property type="molecule type" value="Genomic_DNA"/>
</dbReference>
<dbReference type="GO" id="GO:0000976">
    <property type="term" value="F:transcription cis-regulatory region binding"/>
    <property type="evidence" value="ECO:0007669"/>
    <property type="project" value="TreeGrafter"/>
</dbReference>
<dbReference type="InterPro" id="IPR050109">
    <property type="entry name" value="HTH-type_TetR-like_transc_reg"/>
</dbReference>
<dbReference type="GO" id="GO:0003700">
    <property type="term" value="F:DNA-binding transcription factor activity"/>
    <property type="evidence" value="ECO:0007669"/>
    <property type="project" value="TreeGrafter"/>
</dbReference>
<evidence type="ECO:0000256" key="1">
    <source>
        <dbReference type="ARBA" id="ARBA00023125"/>
    </source>
</evidence>
<evidence type="ECO:0000259" key="3">
    <source>
        <dbReference type="PROSITE" id="PS50977"/>
    </source>
</evidence>
<dbReference type="PANTHER" id="PTHR30055">
    <property type="entry name" value="HTH-TYPE TRANSCRIPTIONAL REGULATOR RUTR"/>
    <property type="match status" value="1"/>
</dbReference>
<dbReference type="Proteomes" id="UP000295783">
    <property type="component" value="Unassembled WGS sequence"/>
</dbReference>
<dbReference type="SUPFAM" id="SSF46689">
    <property type="entry name" value="Homeodomain-like"/>
    <property type="match status" value="1"/>
</dbReference>
<name>A0A4R6WTG2_9PROT</name>